<dbReference type="Proteomes" id="UP000002601">
    <property type="component" value="Chromosome"/>
</dbReference>
<dbReference type="RefSeq" id="WP_015852790.1">
    <property type="nucleotide sequence ID" value="NC_012881.1"/>
</dbReference>
<dbReference type="STRING" id="526222.Desal_2922"/>
<evidence type="ECO:0000259" key="1">
    <source>
        <dbReference type="Pfam" id="PF08241"/>
    </source>
</evidence>
<dbReference type="eggNOG" id="COG4976">
    <property type="taxonomic scope" value="Bacteria"/>
</dbReference>
<dbReference type="KEGG" id="dsa:Desal_2922"/>
<dbReference type="CDD" id="cd02440">
    <property type="entry name" value="AdoMet_MTases"/>
    <property type="match status" value="1"/>
</dbReference>
<dbReference type="InterPro" id="IPR013216">
    <property type="entry name" value="Methyltransf_11"/>
</dbReference>
<protein>
    <submittedName>
        <fullName evidence="2">Methyltransferase type 11</fullName>
    </submittedName>
</protein>
<dbReference type="AlphaFoldDB" id="C6C0M7"/>
<dbReference type="HOGENOM" id="CLU_1324013_0_0_7"/>
<dbReference type="EMBL" id="CP001649">
    <property type="protein sequence ID" value="ACS80974.1"/>
    <property type="molecule type" value="Genomic_DNA"/>
</dbReference>
<dbReference type="OrthoDB" id="163232at2"/>
<name>C6C0M7_MARSD</name>
<dbReference type="InterPro" id="IPR029063">
    <property type="entry name" value="SAM-dependent_MTases_sf"/>
</dbReference>
<feature type="domain" description="Methyltransferase type 11" evidence="1">
    <location>
        <begin position="49"/>
        <end position="141"/>
    </location>
</feature>
<accession>C6C0M7</accession>
<dbReference type="SUPFAM" id="SSF53335">
    <property type="entry name" value="S-adenosyl-L-methionine-dependent methyltransferases"/>
    <property type="match status" value="1"/>
</dbReference>
<proteinExistence type="predicted"/>
<dbReference type="Pfam" id="PF08241">
    <property type="entry name" value="Methyltransf_11"/>
    <property type="match status" value="1"/>
</dbReference>
<gene>
    <name evidence="2" type="ordered locus">Desal_2922</name>
</gene>
<keyword evidence="2" id="KW-0489">Methyltransferase</keyword>
<evidence type="ECO:0000313" key="2">
    <source>
        <dbReference type="EMBL" id="ACS80974.1"/>
    </source>
</evidence>
<sequence length="212" mass="23983">MNKKTTVRKAFTGDHVQQYDQKTLEANWLDPDIVFGLTYRYINPGESILDVGIGTGLSSILFHRAGLEVHGLDFSSEMLEVCAQKSFTASLTKHDVSAAPYPLKDNSVNHAVSTGLTHLFSNLETFFYEVHRIIKQDGVFSFVVADSEKVESCVLSCQNNNNSKVKFHYHSQKDLNRLFQECGFEQLNSLKFSSSSIGRQERTYRAYVVQKL</sequence>
<organism evidence="2 3">
    <name type="scientific">Maridesulfovibrio salexigens (strain ATCC 14822 / DSM 2638 / NCIMB 8403 / VKM B-1763)</name>
    <name type="common">Desulfovibrio salexigens</name>
    <dbReference type="NCBI Taxonomy" id="526222"/>
    <lineage>
        <taxon>Bacteria</taxon>
        <taxon>Pseudomonadati</taxon>
        <taxon>Thermodesulfobacteriota</taxon>
        <taxon>Desulfovibrionia</taxon>
        <taxon>Desulfovibrionales</taxon>
        <taxon>Desulfovibrionaceae</taxon>
        <taxon>Maridesulfovibrio</taxon>
    </lineage>
</organism>
<keyword evidence="2" id="KW-0808">Transferase</keyword>
<evidence type="ECO:0000313" key="3">
    <source>
        <dbReference type="Proteomes" id="UP000002601"/>
    </source>
</evidence>
<dbReference type="Gene3D" id="3.40.50.150">
    <property type="entry name" value="Vaccinia Virus protein VP39"/>
    <property type="match status" value="1"/>
</dbReference>
<keyword evidence="3" id="KW-1185">Reference proteome</keyword>
<dbReference type="GO" id="GO:0032259">
    <property type="term" value="P:methylation"/>
    <property type="evidence" value="ECO:0007669"/>
    <property type="project" value="UniProtKB-KW"/>
</dbReference>
<dbReference type="PANTHER" id="PTHR43591">
    <property type="entry name" value="METHYLTRANSFERASE"/>
    <property type="match status" value="1"/>
</dbReference>
<reference evidence="2 3" key="1">
    <citation type="submission" date="2009-06" db="EMBL/GenBank/DDBJ databases">
        <title>Complete sequence of Desulfovibrio salexigens DSM 2638.</title>
        <authorList>
            <consortium name="US DOE Joint Genome Institute"/>
            <person name="Lucas S."/>
            <person name="Copeland A."/>
            <person name="Lapidus A."/>
            <person name="Glavina del Rio T."/>
            <person name="Tice H."/>
            <person name="Bruce D."/>
            <person name="Goodwin L."/>
            <person name="Pitluck S."/>
            <person name="Munk A.C."/>
            <person name="Brettin T."/>
            <person name="Detter J.C."/>
            <person name="Han C."/>
            <person name="Tapia R."/>
            <person name="Larimer F."/>
            <person name="Land M."/>
            <person name="Hauser L."/>
            <person name="Kyrpides N."/>
            <person name="Anderson I."/>
            <person name="Wall J.D."/>
            <person name="Arkin A.P."/>
            <person name="Dehal P."/>
            <person name="Chivian D."/>
            <person name="Giles B."/>
            <person name="Hazen T.C."/>
        </authorList>
    </citation>
    <scope>NUCLEOTIDE SEQUENCE [LARGE SCALE GENOMIC DNA]</scope>
    <source>
        <strain evidence="3">ATCC 14822 / DSM 2638 / NCIMB 8403 / VKM B-1763</strain>
    </source>
</reference>
<dbReference type="GO" id="GO:0008757">
    <property type="term" value="F:S-adenosylmethionine-dependent methyltransferase activity"/>
    <property type="evidence" value="ECO:0007669"/>
    <property type="project" value="InterPro"/>
</dbReference>